<sequence>MARLTLLRAADRLAVPWKNGGGVTREVAASPDGAGFDRFDWRISMAEVASDGPFSLFPGVDRTLAMLSGTMRLAIAGDGQSAGVHDLTPYDPPLAFAGDVPVMGSLPGGPASDLNLMVRRGRYRAALRRLTLSEAVAIDDGMTAIVIATAPTVVRLGEQTIALDVLDALRIDGAGHCTIAGDALLATVQRQSSITRAT</sequence>
<dbReference type="RefSeq" id="WP_270075656.1">
    <property type="nucleotide sequence ID" value="NZ_CP115174.1"/>
</dbReference>
<dbReference type="Proteomes" id="UP001210865">
    <property type="component" value="Chromosome"/>
</dbReference>
<evidence type="ECO:0000313" key="1">
    <source>
        <dbReference type="EMBL" id="WBO21006.1"/>
    </source>
</evidence>
<protein>
    <submittedName>
        <fullName evidence="1">HutD family protein</fullName>
    </submittedName>
</protein>
<dbReference type="SUPFAM" id="SSF51182">
    <property type="entry name" value="RmlC-like cupins"/>
    <property type="match status" value="1"/>
</dbReference>
<dbReference type="PANTHER" id="PTHR37943">
    <property type="entry name" value="PROTEIN VES"/>
    <property type="match status" value="1"/>
</dbReference>
<dbReference type="EMBL" id="CP115174">
    <property type="protein sequence ID" value="WBO21006.1"/>
    <property type="molecule type" value="Genomic_DNA"/>
</dbReference>
<accession>A0ABY7NNC4</accession>
<reference evidence="1 2" key="1">
    <citation type="submission" date="2022-12" db="EMBL/GenBank/DDBJ databases">
        <title>Sphingomonas abieness sp. nov., an endophytic bacterium isolated from Abies koreana.</title>
        <authorList>
            <person name="Jiang L."/>
            <person name="Lee J."/>
        </authorList>
    </citation>
    <scope>NUCLEOTIDE SEQUENCE [LARGE SCALE GENOMIC DNA]</scope>
    <source>
        <strain evidence="2">PAMB 00755</strain>
    </source>
</reference>
<name>A0ABY7NNC4_9SPHN</name>
<keyword evidence="2" id="KW-1185">Reference proteome</keyword>
<dbReference type="CDD" id="cd20293">
    <property type="entry name" value="cupin_HutD_N"/>
    <property type="match status" value="1"/>
</dbReference>
<proteinExistence type="predicted"/>
<gene>
    <name evidence="1" type="ORF">PBT88_12405</name>
</gene>
<dbReference type="Pfam" id="PF05962">
    <property type="entry name" value="HutD"/>
    <property type="match status" value="1"/>
</dbReference>
<evidence type="ECO:0000313" key="2">
    <source>
        <dbReference type="Proteomes" id="UP001210865"/>
    </source>
</evidence>
<dbReference type="InterPro" id="IPR011051">
    <property type="entry name" value="RmlC_Cupin_sf"/>
</dbReference>
<organism evidence="1 2">
    <name type="scientific">Sphingomonas abietis</name>
    <dbReference type="NCBI Taxonomy" id="3012344"/>
    <lineage>
        <taxon>Bacteria</taxon>
        <taxon>Pseudomonadati</taxon>
        <taxon>Pseudomonadota</taxon>
        <taxon>Alphaproteobacteria</taxon>
        <taxon>Sphingomonadales</taxon>
        <taxon>Sphingomonadaceae</taxon>
        <taxon>Sphingomonas</taxon>
    </lineage>
</organism>
<dbReference type="InterPro" id="IPR014710">
    <property type="entry name" value="RmlC-like_jellyroll"/>
</dbReference>
<dbReference type="InterPro" id="IPR010282">
    <property type="entry name" value="Uncharacterised_HutD/Ves"/>
</dbReference>
<dbReference type="Gene3D" id="2.60.120.10">
    <property type="entry name" value="Jelly Rolls"/>
    <property type="match status" value="1"/>
</dbReference>
<dbReference type="PANTHER" id="PTHR37943:SF1">
    <property type="entry name" value="PROTEIN VES"/>
    <property type="match status" value="1"/>
</dbReference>